<dbReference type="STRING" id="497964.CfE428DRAFT_2425"/>
<feature type="signal peptide" evidence="7">
    <location>
        <begin position="1"/>
        <end position="19"/>
    </location>
</feature>
<dbReference type="InterPro" id="IPR011989">
    <property type="entry name" value="ARM-like"/>
</dbReference>
<dbReference type="InParanoid" id="B4D0H4"/>
<name>B4D0H4_9BACT</name>
<dbReference type="Gene3D" id="2.120.10.30">
    <property type="entry name" value="TolB, C-terminal domain"/>
    <property type="match status" value="1"/>
</dbReference>
<dbReference type="InterPro" id="IPR010496">
    <property type="entry name" value="AL/BT2_dom"/>
</dbReference>
<evidence type="ECO:0000256" key="1">
    <source>
        <dbReference type="ARBA" id="ARBA00022617"/>
    </source>
</evidence>
<dbReference type="SUPFAM" id="SSF46626">
    <property type="entry name" value="Cytochrome c"/>
    <property type="match status" value="1"/>
</dbReference>
<dbReference type="Proteomes" id="UP000005824">
    <property type="component" value="Unassembled WGS sequence"/>
</dbReference>
<evidence type="ECO:0000256" key="7">
    <source>
        <dbReference type="SAM" id="SignalP"/>
    </source>
</evidence>
<dbReference type="InterPro" id="IPR036909">
    <property type="entry name" value="Cyt_c-like_dom_sf"/>
</dbReference>
<dbReference type="InterPro" id="IPR011041">
    <property type="entry name" value="Quinoprot_gluc/sorb_DH_b-prop"/>
</dbReference>
<dbReference type="InterPro" id="IPR055557">
    <property type="entry name" value="DUF7133"/>
</dbReference>
<dbReference type="Pfam" id="PF13385">
    <property type="entry name" value="Laminin_G_3"/>
    <property type="match status" value="1"/>
</dbReference>
<organism evidence="9 10">
    <name type="scientific">Chthoniobacter flavus Ellin428</name>
    <dbReference type="NCBI Taxonomy" id="497964"/>
    <lineage>
        <taxon>Bacteria</taxon>
        <taxon>Pseudomonadati</taxon>
        <taxon>Verrucomicrobiota</taxon>
        <taxon>Spartobacteria</taxon>
        <taxon>Chthoniobacterales</taxon>
        <taxon>Chthoniobacteraceae</taxon>
        <taxon>Chthoniobacter</taxon>
    </lineage>
</organism>
<evidence type="ECO:0000256" key="2">
    <source>
        <dbReference type="ARBA" id="ARBA00022723"/>
    </source>
</evidence>
<dbReference type="EMBL" id="ABVL01000006">
    <property type="protein sequence ID" value="EDY19836.1"/>
    <property type="molecule type" value="Genomic_DNA"/>
</dbReference>
<evidence type="ECO:0000256" key="5">
    <source>
        <dbReference type="ARBA" id="ARBA00023157"/>
    </source>
</evidence>
<dbReference type="eggNOG" id="COG2133">
    <property type="taxonomic scope" value="Bacteria"/>
</dbReference>
<keyword evidence="5" id="KW-1015">Disulfide bond</keyword>
<dbReference type="Pfam" id="PF06439">
    <property type="entry name" value="3keto-disac_hyd"/>
    <property type="match status" value="1"/>
</dbReference>
<evidence type="ECO:0000313" key="10">
    <source>
        <dbReference type="Proteomes" id="UP000005824"/>
    </source>
</evidence>
<dbReference type="Gene3D" id="2.60.120.560">
    <property type="entry name" value="Exo-inulinase, domain 1"/>
    <property type="match status" value="1"/>
</dbReference>
<dbReference type="SUPFAM" id="SSF48371">
    <property type="entry name" value="ARM repeat"/>
    <property type="match status" value="1"/>
</dbReference>
<dbReference type="eggNOG" id="COG2010">
    <property type="taxonomic scope" value="Bacteria"/>
</dbReference>
<dbReference type="InterPro" id="IPR013320">
    <property type="entry name" value="ConA-like_dom_sf"/>
</dbReference>
<dbReference type="Pfam" id="PF23500">
    <property type="entry name" value="DUF7133"/>
    <property type="match status" value="1"/>
</dbReference>
<dbReference type="Gene3D" id="2.60.120.200">
    <property type="match status" value="1"/>
</dbReference>
<sequence length="1469" mass="160608" precursor="true">MKRLLFLPALLLFGTLLHAEPISLFDGKTLDGWESREPSLWKVEDGCLTGGDEVHKIPHNDFLCTKRSFSNFVLRLKIKLTGDPKTGMINSGIQIRTQRNPTGHEVCGYQADYGEPSWYAGIYDEGRRNKFIAPADMKTVHPAIHLWDWNDYEIRAEGNRIRTWINGVPGVDYKEEDPNIPYDGIFGIQLHAGGNTKVQVKDVFIEELPPTPDAPTWGKLGGVEGVKAKLQAEKKSATGKDSDARENVGAGVKMKEGNDVGSTAKTPEQERAALKVPAGFEVELVASESDGIGKFVPLTFDQHGRLWTSTAFEYPVDGNENPAAADALYASHARDKVLVFDTPFAPGPQKPRIFADGLAIPVGVLPYRNGCYVTHGHNIELLQDTAGDGRADKRTVVLTGFGVQDSHLFPHQFTRAPGGWIWMAQGAFNYGKVRQPSDPPEAGVQFDQCRMAKFRPDGSQFTITSQGPCNIWGLVINGEGEAFIQEANDYGFPVMPFHEFANYPGCSDKQMKSYAPEFPGTAPDFRMGGTGLSGLALTDKAGPFPEPWRDVMLLANPITGRINAIKMHRDGPRWKLEKLDDFVVSEDPWFRPAAITIGPDGCLYIIDWYNKIISHNEVPRNHPDRDKTRGRIWRIKPTGAKPFDVPDFTKLSSDELIAKLGGDSLSQSHLAWQTLRDRKDPDFPRLTALIADKTANPAARIEALWASEGFSSRIVALCSDLVKDPDRNIRREMVNAIGRIYANTAQYVTEERHGTLHGTVQLEDSFRAIAPLAADPDPEVRTAFIRATAPFVDQDSRIMSAVLGMNLTPLAAPTAPATRNGKPIKVREAYDREFERYLVRMFLEQHPQEVAQFLDSKEGQKLPVENRLLASLALDPQASAARVAKLLPQLERAPGQEEILRLAEFPAEPGVDEALKTLLAKPATRTSTLDALIAVRTRLDATKLTPMLSEAANGLLSGDAASQDLGLRLAASFDLAATEPKLVALTEDESAAAAKRSSALRALASFGSQRSDLFAKLTETSTDPLLRSDALISLAVSKAADAPARLLALYPKLSIADRRVALDRLSQRQAGASVIVAAFNSGAIPTADLDGSTLDRLQTVLGSHEAALSQLLDHVGSLFRPVLMLNGADNAWVGTKQTFDGPMTVETWVRLTPQGRKIGNVDGILGAPGQLDINFFGGKLRVYAFPPLNDVVVAKKPMTPGIWTHVAAVRNANHCWSLYIDGEPDSVGTKPAPGALKDLRIAWTAAKGGTQGAFAEYRLWNRARTPQEIRRDFDRGFGEQKPEGLAFYNKGGDEWGTLQNGAQVGRTSDLPPILTAEEAAALDAKFAKYGALANQPGDAARGNQVAMLCRTCHLINGQGGNIGPNLSGAGAMGQEALLRRLITPNASMESAYHVFRVNLRDGGIREGFLVRDDKDAVVLRLPGAEDQRIPRDEILDTKFLRRGMMPEGLLETMVPQQVSDLFAYLMTLK</sequence>
<dbReference type="InterPro" id="IPR016024">
    <property type="entry name" value="ARM-type_fold"/>
</dbReference>
<dbReference type="SUPFAM" id="SSF50952">
    <property type="entry name" value="Soluble quinoprotein glucose dehydrogenase"/>
    <property type="match status" value="1"/>
</dbReference>
<dbReference type="InterPro" id="IPR011042">
    <property type="entry name" value="6-blade_b-propeller_TolB-like"/>
</dbReference>
<dbReference type="Gene3D" id="1.10.760.10">
    <property type="entry name" value="Cytochrome c-like domain"/>
    <property type="match status" value="1"/>
</dbReference>
<dbReference type="PROSITE" id="PS51007">
    <property type="entry name" value="CYTC"/>
    <property type="match status" value="1"/>
</dbReference>
<dbReference type="GO" id="GO:0009055">
    <property type="term" value="F:electron transfer activity"/>
    <property type="evidence" value="ECO:0007669"/>
    <property type="project" value="InterPro"/>
</dbReference>
<dbReference type="RefSeq" id="WP_006979750.1">
    <property type="nucleotide sequence ID" value="NZ_ABVL01000006.1"/>
</dbReference>
<dbReference type="NCBIfam" id="TIGR02603">
    <property type="entry name" value="CxxCH_TIGR02603"/>
    <property type="match status" value="1"/>
</dbReference>
<dbReference type="InterPro" id="IPR006558">
    <property type="entry name" value="LamG-like"/>
</dbReference>
<evidence type="ECO:0000259" key="8">
    <source>
        <dbReference type="PROSITE" id="PS51007"/>
    </source>
</evidence>
<dbReference type="InterPro" id="IPR013428">
    <property type="entry name" value="Membrane-bound_put_N"/>
</dbReference>
<dbReference type="GO" id="GO:0016787">
    <property type="term" value="F:hydrolase activity"/>
    <property type="evidence" value="ECO:0007669"/>
    <property type="project" value="InterPro"/>
</dbReference>
<comment type="caution">
    <text evidence="9">The sequence shown here is derived from an EMBL/GenBank/DDBJ whole genome shotgun (WGS) entry which is preliminary data.</text>
</comment>
<evidence type="ECO:0000313" key="9">
    <source>
        <dbReference type="EMBL" id="EDY19836.1"/>
    </source>
</evidence>
<protein>
    <submittedName>
        <fullName evidence="9">Heme-binding protein</fullName>
    </submittedName>
</protein>
<dbReference type="GO" id="GO:0046872">
    <property type="term" value="F:metal ion binding"/>
    <property type="evidence" value="ECO:0007669"/>
    <property type="project" value="UniProtKB-KW"/>
</dbReference>
<keyword evidence="1 6" id="KW-0349">Heme</keyword>
<dbReference type="GO" id="GO:0020037">
    <property type="term" value="F:heme binding"/>
    <property type="evidence" value="ECO:0007669"/>
    <property type="project" value="InterPro"/>
</dbReference>
<dbReference type="Gene3D" id="1.25.10.10">
    <property type="entry name" value="Leucine-rich Repeat Variant"/>
    <property type="match status" value="1"/>
</dbReference>
<dbReference type="PANTHER" id="PTHR33546:SF1">
    <property type="entry name" value="LARGE, MULTIFUNCTIONAL SECRETED PROTEIN"/>
    <property type="match status" value="1"/>
</dbReference>
<evidence type="ECO:0000256" key="6">
    <source>
        <dbReference type="PROSITE-ProRule" id="PRU00433"/>
    </source>
</evidence>
<gene>
    <name evidence="9" type="ORF">CfE428DRAFT_2425</name>
</gene>
<dbReference type="SUPFAM" id="SSF49899">
    <property type="entry name" value="Concanavalin A-like lectins/glucanases"/>
    <property type="match status" value="1"/>
</dbReference>
<keyword evidence="4 6" id="KW-0408">Iron</keyword>
<feature type="domain" description="Cytochrome c" evidence="8">
    <location>
        <begin position="1337"/>
        <end position="1469"/>
    </location>
</feature>
<dbReference type="PANTHER" id="PTHR33546">
    <property type="entry name" value="LARGE, MULTIFUNCTIONAL SECRETED PROTEIN-RELATED"/>
    <property type="match status" value="1"/>
</dbReference>
<keyword evidence="10" id="KW-1185">Reference proteome</keyword>
<evidence type="ECO:0000256" key="4">
    <source>
        <dbReference type="ARBA" id="ARBA00023004"/>
    </source>
</evidence>
<dbReference type="NCBIfam" id="TIGR02604">
    <property type="entry name" value="Piru_Ver_Nterm"/>
    <property type="match status" value="1"/>
</dbReference>
<dbReference type="InterPro" id="IPR013427">
    <property type="entry name" value="Haem-bd_dom_put"/>
</dbReference>
<reference evidence="9 10" key="1">
    <citation type="journal article" date="2011" name="J. Bacteriol.">
        <title>Genome sequence of Chthoniobacter flavus Ellin428, an aerobic heterotrophic soil bacterium.</title>
        <authorList>
            <person name="Kant R."/>
            <person name="van Passel M.W."/>
            <person name="Palva A."/>
            <person name="Lucas S."/>
            <person name="Lapidus A."/>
            <person name="Glavina Del Rio T."/>
            <person name="Dalin E."/>
            <person name="Tice H."/>
            <person name="Bruce D."/>
            <person name="Goodwin L."/>
            <person name="Pitluck S."/>
            <person name="Larimer F.W."/>
            <person name="Land M.L."/>
            <person name="Hauser L."/>
            <person name="Sangwan P."/>
            <person name="de Vos W.M."/>
            <person name="Janssen P.H."/>
            <person name="Smidt H."/>
        </authorList>
    </citation>
    <scope>NUCLEOTIDE SEQUENCE [LARGE SCALE GENOMIC DNA]</scope>
    <source>
        <strain evidence="9 10">Ellin428</strain>
    </source>
</reference>
<dbReference type="InterPro" id="IPR009056">
    <property type="entry name" value="Cyt_c-like_dom"/>
</dbReference>
<evidence type="ECO:0000256" key="3">
    <source>
        <dbReference type="ARBA" id="ARBA00022729"/>
    </source>
</evidence>
<feature type="chain" id="PRO_5002802990" evidence="7">
    <location>
        <begin position="20"/>
        <end position="1469"/>
    </location>
</feature>
<dbReference type="SMART" id="SM00560">
    <property type="entry name" value="LamGL"/>
    <property type="match status" value="1"/>
</dbReference>
<keyword evidence="2 6" id="KW-0479">Metal-binding</keyword>
<proteinExistence type="predicted"/>
<keyword evidence="3 7" id="KW-0732">Signal</keyword>
<accession>B4D0H4</accession>